<keyword evidence="2 4" id="KW-0808">Transferase</keyword>
<gene>
    <name evidence="4" type="ORF">RISW2_07820</name>
</gene>
<evidence type="ECO:0000313" key="4">
    <source>
        <dbReference type="EMBL" id="ETX30705.1"/>
    </source>
</evidence>
<evidence type="ECO:0000256" key="2">
    <source>
        <dbReference type="ARBA" id="ARBA00022679"/>
    </source>
</evidence>
<sequence length="246" mass="26557">MRRGFWRLHSGLDREGPGTPDDVLWALDRARVRPRARICDAGCGPGADAVTLATARPMGTVDAIDAAPSLVNEAWARCADLSNVTVRRGDMRLLSGPYDLIWSAGAISFLGVTQGLSAWRRALAPGGTVAFSEPVRPRAPYPAEVARFWADYPQITDLDGIAAQVAAARYRVIDHRIIGVEGWDAYYTPLAARIAELRPDAAEDPDLAEVLDAAEAEIALWRAARTHVTYALILARPVPVPGRPSG</sequence>
<proteinExistence type="predicted"/>
<dbReference type="AlphaFoldDB" id="X7FD16"/>
<name>X7FD16_9RHOB</name>
<dbReference type="EMBL" id="JAME01000002">
    <property type="protein sequence ID" value="ETX30705.1"/>
    <property type="molecule type" value="Genomic_DNA"/>
</dbReference>
<evidence type="ECO:0000313" key="5">
    <source>
        <dbReference type="Proteomes" id="UP000023430"/>
    </source>
</evidence>
<comment type="caution">
    <text evidence="4">The sequence shown here is derived from an EMBL/GenBank/DDBJ whole genome shotgun (WGS) entry which is preliminary data.</text>
</comment>
<evidence type="ECO:0000256" key="1">
    <source>
        <dbReference type="ARBA" id="ARBA00022603"/>
    </source>
</evidence>
<dbReference type="STRING" id="1449351.RISW2_07820"/>
<dbReference type="InterPro" id="IPR029063">
    <property type="entry name" value="SAM-dependent_MTases_sf"/>
</dbReference>
<dbReference type="CDD" id="cd02440">
    <property type="entry name" value="AdoMet_MTases"/>
    <property type="match status" value="1"/>
</dbReference>
<keyword evidence="5" id="KW-1185">Reference proteome</keyword>
<dbReference type="Gene3D" id="3.40.50.150">
    <property type="entry name" value="Vaccinia Virus protein VP39"/>
    <property type="match status" value="1"/>
</dbReference>
<keyword evidence="1 4" id="KW-0489">Methyltransferase</keyword>
<protein>
    <submittedName>
        <fullName evidence="4">Type 12 methyltransferase</fullName>
    </submittedName>
</protein>
<feature type="domain" description="Methyltransferase" evidence="3">
    <location>
        <begin position="38"/>
        <end position="127"/>
    </location>
</feature>
<dbReference type="PANTHER" id="PTHR43861">
    <property type="entry name" value="TRANS-ACONITATE 2-METHYLTRANSFERASE-RELATED"/>
    <property type="match status" value="1"/>
</dbReference>
<dbReference type="RefSeq" id="WP_043765728.1">
    <property type="nucleotide sequence ID" value="NZ_JAME01000002.1"/>
</dbReference>
<dbReference type="Pfam" id="PF13649">
    <property type="entry name" value="Methyltransf_25"/>
    <property type="match status" value="1"/>
</dbReference>
<dbReference type="PANTHER" id="PTHR43861:SF1">
    <property type="entry name" value="TRANS-ACONITATE 2-METHYLTRANSFERASE"/>
    <property type="match status" value="1"/>
</dbReference>
<dbReference type="eggNOG" id="COG0500">
    <property type="taxonomic scope" value="Bacteria"/>
</dbReference>
<dbReference type="Proteomes" id="UP000023430">
    <property type="component" value="Unassembled WGS sequence"/>
</dbReference>
<organism evidence="4 5">
    <name type="scientific">Roseivivax isoporae LMG 25204</name>
    <dbReference type="NCBI Taxonomy" id="1449351"/>
    <lineage>
        <taxon>Bacteria</taxon>
        <taxon>Pseudomonadati</taxon>
        <taxon>Pseudomonadota</taxon>
        <taxon>Alphaproteobacteria</taxon>
        <taxon>Rhodobacterales</taxon>
        <taxon>Roseobacteraceae</taxon>
        <taxon>Roseivivax</taxon>
    </lineage>
</organism>
<dbReference type="OrthoDB" id="9808480at2"/>
<evidence type="ECO:0000259" key="3">
    <source>
        <dbReference type="Pfam" id="PF13649"/>
    </source>
</evidence>
<dbReference type="GO" id="GO:0008168">
    <property type="term" value="F:methyltransferase activity"/>
    <property type="evidence" value="ECO:0007669"/>
    <property type="project" value="UniProtKB-KW"/>
</dbReference>
<reference evidence="4 5" key="1">
    <citation type="submission" date="2014-01" db="EMBL/GenBank/DDBJ databases">
        <title>Roseivivax isoporae LMG 25204 Genome Sequencing.</title>
        <authorList>
            <person name="Lai Q."/>
            <person name="Li G."/>
            <person name="Shao Z."/>
        </authorList>
    </citation>
    <scope>NUCLEOTIDE SEQUENCE [LARGE SCALE GENOMIC DNA]</scope>
    <source>
        <strain evidence="4 5">LMG 25204</strain>
    </source>
</reference>
<dbReference type="SUPFAM" id="SSF53335">
    <property type="entry name" value="S-adenosyl-L-methionine-dependent methyltransferases"/>
    <property type="match status" value="1"/>
</dbReference>
<dbReference type="GO" id="GO:0032259">
    <property type="term" value="P:methylation"/>
    <property type="evidence" value="ECO:0007669"/>
    <property type="project" value="UniProtKB-KW"/>
</dbReference>
<dbReference type="InterPro" id="IPR041698">
    <property type="entry name" value="Methyltransf_25"/>
</dbReference>
<accession>X7FD16</accession>